<organism evidence="12 13">
    <name type="scientific">Psychromonas ingrahamii (strain DSM 17664 / CCUG 51855 / 37)</name>
    <dbReference type="NCBI Taxonomy" id="357804"/>
    <lineage>
        <taxon>Bacteria</taxon>
        <taxon>Pseudomonadati</taxon>
        <taxon>Pseudomonadota</taxon>
        <taxon>Gammaproteobacteria</taxon>
        <taxon>Alteromonadales</taxon>
        <taxon>Psychromonadaceae</taxon>
        <taxon>Psychromonas</taxon>
    </lineage>
</organism>
<feature type="region of interest" description="Disordered" evidence="10">
    <location>
        <begin position="90"/>
        <end position="133"/>
    </location>
</feature>
<keyword evidence="6 8" id="KW-0472">Membrane</keyword>
<feature type="transmembrane region" description="Helical" evidence="8">
    <location>
        <begin position="6"/>
        <end position="26"/>
    </location>
</feature>
<keyword evidence="5 8" id="KW-1133">Transmembrane helix</keyword>
<dbReference type="PANTHER" id="PTHR38685">
    <property type="entry name" value="CELL DIVISION PROTEIN ZIPA"/>
    <property type="match status" value="1"/>
</dbReference>
<feature type="compositionally biased region" description="Basic and acidic residues" evidence="10">
    <location>
        <begin position="121"/>
        <end position="133"/>
    </location>
</feature>
<comment type="similarity">
    <text evidence="8 9">Belongs to the ZipA family.</text>
</comment>
<dbReference type="GO" id="GO:0005886">
    <property type="term" value="C:plasma membrane"/>
    <property type="evidence" value="ECO:0007669"/>
    <property type="project" value="UniProtKB-SubCell"/>
</dbReference>
<evidence type="ECO:0000256" key="8">
    <source>
        <dbReference type="HAMAP-Rule" id="MF_00509"/>
    </source>
</evidence>
<dbReference type="InterPro" id="IPR007449">
    <property type="entry name" value="ZipA_FtsZ-bd_C"/>
</dbReference>
<dbReference type="eggNOG" id="COG3115">
    <property type="taxonomic scope" value="Bacteria"/>
</dbReference>
<evidence type="ECO:0000256" key="9">
    <source>
        <dbReference type="RuleBase" id="RU003612"/>
    </source>
</evidence>
<evidence type="ECO:0000256" key="6">
    <source>
        <dbReference type="ARBA" id="ARBA00023136"/>
    </source>
</evidence>
<name>A1SX62_PSYIN</name>
<dbReference type="Pfam" id="PF04354">
    <property type="entry name" value="ZipA_C"/>
    <property type="match status" value="1"/>
</dbReference>
<evidence type="ECO:0000313" key="13">
    <source>
        <dbReference type="Proteomes" id="UP000000639"/>
    </source>
</evidence>
<evidence type="ECO:0000256" key="1">
    <source>
        <dbReference type="ARBA" id="ARBA00022475"/>
    </source>
</evidence>
<dbReference type="GO" id="GO:0043093">
    <property type="term" value="P:FtsZ-dependent cytokinesis"/>
    <property type="evidence" value="ECO:0007669"/>
    <property type="project" value="UniProtKB-UniRule"/>
</dbReference>
<feature type="domain" description="ZipA C-terminal FtsZ-binding" evidence="11">
    <location>
        <begin position="156"/>
        <end position="287"/>
    </location>
</feature>
<dbReference type="GO" id="GO:0000917">
    <property type="term" value="P:division septum assembly"/>
    <property type="evidence" value="ECO:0007669"/>
    <property type="project" value="TreeGrafter"/>
</dbReference>
<reference evidence="12 13" key="1">
    <citation type="submission" date="2007-01" db="EMBL/GenBank/DDBJ databases">
        <title>Complete sequence of Psychromonas ingrahamii 37.</title>
        <authorList>
            <consortium name="US DOE Joint Genome Institute"/>
            <person name="Copeland A."/>
            <person name="Lucas S."/>
            <person name="Lapidus A."/>
            <person name="Barry K."/>
            <person name="Detter J.C."/>
            <person name="Glavina del Rio T."/>
            <person name="Hammon N."/>
            <person name="Israni S."/>
            <person name="Dalin E."/>
            <person name="Tice H."/>
            <person name="Pitluck S."/>
            <person name="Thompson L.S."/>
            <person name="Brettin T."/>
            <person name="Bruce D."/>
            <person name="Han C."/>
            <person name="Tapia R."/>
            <person name="Schmutz J."/>
            <person name="Larimer F."/>
            <person name="Land M."/>
            <person name="Hauser L."/>
            <person name="Kyrpides N."/>
            <person name="Ivanova N."/>
            <person name="Staley J."/>
            <person name="Richardson P."/>
        </authorList>
    </citation>
    <scope>NUCLEOTIDE SEQUENCE [LARGE SCALE GENOMIC DNA]</scope>
    <source>
        <strain evidence="12 13">37</strain>
    </source>
</reference>
<dbReference type="SUPFAM" id="SSF64383">
    <property type="entry name" value="Cell-division protein ZipA, C-terminal domain"/>
    <property type="match status" value="1"/>
</dbReference>
<dbReference type="RefSeq" id="WP_011770637.1">
    <property type="nucleotide sequence ID" value="NC_008709.1"/>
</dbReference>
<evidence type="ECO:0000256" key="2">
    <source>
        <dbReference type="ARBA" id="ARBA00022519"/>
    </source>
</evidence>
<dbReference type="AlphaFoldDB" id="A1SX62"/>
<dbReference type="EMBL" id="CP000510">
    <property type="protein sequence ID" value="ABM04077.1"/>
    <property type="molecule type" value="Genomic_DNA"/>
</dbReference>
<comment type="function">
    <text evidence="8 9">Essential cell division protein that stabilizes the FtsZ protofilaments by cross-linking them and that serves as a cytoplasmic membrane anchor for the Z ring. Also required for the recruitment to the septal ring of downstream cell division proteins.</text>
</comment>
<accession>A1SX62</accession>
<keyword evidence="2 8" id="KW-0997">Cell inner membrane</keyword>
<proteinExistence type="inferred from homology"/>
<sequence>MQHFQSILIFIGLIAIAAVLIHGYLINRKEKKVLFENKITTDIFSEKENVDPAEDAIDDLKFNYRSDQDDQEQIDFSISEDDDFEALHFNGQEDSDKKDSPKVNLSDSLPDESLQESSLNVKEKETDQETEDGKVNYFELEADDEKAAANNANNEPQDVFIFNVVAKEGTKLLGHDLLQFFLTSGFRFGERSIFHRHLHSDGNGPILFSIANMLEPGIFDPDRMGRISCEGVSFFVVAPNLEINIKTAFDMMLTAVEQMTEEFDCVVLNAQREPLTEQEYRDDHQRLMRYV</sequence>
<dbReference type="Proteomes" id="UP000000639">
    <property type="component" value="Chromosome"/>
</dbReference>
<dbReference type="STRING" id="357804.Ping_2338"/>
<dbReference type="HAMAP" id="MF_00509">
    <property type="entry name" value="ZipA"/>
    <property type="match status" value="1"/>
</dbReference>
<evidence type="ECO:0000256" key="3">
    <source>
        <dbReference type="ARBA" id="ARBA00022618"/>
    </source>
</evidence>
<keyword evidence="3 8" id="KW-0132">Cell division</keyword>
<dbReference type="PANTHER" id="PTHR38685:SF1">
    <property type="entry name" value="CELL DIVISION PROTEIN ZIPA"/>
    <property type="match status" value="1"/>
</dbReference>
<comment type="subunit">
    <text evidence="8">Interacts with FtsZ via their C-terminal domains.</text>
</comment>
<dbReference type="KEGG" id="pin:Ping_2338"/>
<dbReference type="SMART" id="SM00771">
    <property type="entry name" value="ZipA_C"/>
    <property type="match status" value="1"/>
</dbReference>
<evidence type="ECO:0000256" key="4">
    <source>
        <dbReference type="ARBA" id="ARBA00022692"/>
    </source>
</evidence>
<evidence type="ECO:0000313" key="12">
    <source>
        <dbReference type="EMBL" id="ABM04077.1"/>
    </source>
</evidence>
<dbReference type="OrthoDB" id="7054914at2"/>
<protein>
    <recommendedName>
        <fullName evidence="8 9">Cell division protein ZipA</fullName>
    </recommendedName>
</protein>
<evidence type="ECO:0000256" key="7">
    <source>
        <dbReference type="ARBA" id="ARBA00023306"/>
    </source>
</evidence>
<gene>
    <name evidence="8" type="primary">zipA</name>
    <name evidence="12" type="ordered locus">Ping_2338</name>
</gene>
<keyword evidence="4 8" id="KW-0812">Transmembrane</keyword>
<dbReference type="InterPro" id="IPR036765">
    <property type="entry name" value="ZipA_FtsZ-bd_C_sf"/>
</dbReference>
<dbReference type="InterPro" id="IPR011919">
    <property type="entry name" value="Cell_div_ZipA"/>
</dbReference>
<dbReference type="GO" id="GO:0032153">
    <property type="term" value="C:cell division site"/>
    <property type="evidence" value="ECO:0007669"/>
    <property type="project" value="UniProtKB-UniRule"/>
</dbReference>
<dbReference type="HOGENOM" id="CLU_030174_1_0_6"/>
<dbReference type="Gene3D" id="3.30.1400.10">
    <property type="entry name" value="ZipA, C-terminal FtsZ-binding domain"/>
    <property type="match status" value="1"/>
</dbReference>
<keyword evidence="1 8" id="KW-1003">Cell membrane</keyword>
<keyword evidence="13" id="KW-1185">Reference proteome</keyword>
<dbReference type="NCBIfam" id="TIGR02205">
    <property type="entry name" value="septum_zipA"/>
    <property type="match status" value="1"/>
</dbReference>
<evidence type="ECO:0000256" key="10">
    <source>
        <dbReference type="SAM" id="MobiDB-lite"/>
    </source>
</evidence>
<keyword evidence="7 8" id="KW-0131">Cell cycle</keyword>
<evidence type="ECO:0000256" key="5">
    <source>
        <dbReference type="ARBA" id="ARBA00022989"/>
    </source>
</evidence>
<evidence type="ECO:0000259" key="11">
    <source>
        <dbReference type="SMART" id="SM00771"/>
    </source>
</evidence>
<comment type="subcellular location">
    <subcellularLocation>
        <location evidence="8">Cell inner membrane</location>
        <topology evidence="8">Single-pass type I membrane protein</topology>
    </subcellularLocation>
    <text evidence="8">Localizes to the Z ring in an FtsZ-dependent manner.</text>
</comment>